<keyword evidence="2" id="KW-1185">Reference proteome</keyword>
<accession>V2W8Z9</accession>
<name>V2W8Z9_MONRO</name>
<evidence type="ECO:0000313" key="1">
    <source>
        <dbReference type="EMBL" id="ESK83278.1"/>
    </source>
</evidence>
<dbReference type="EMBL" id="AWSO01001594">
    <property type="protein sequence ID" value="ESK83278.1"/>
    <property type="molecule type" value="Genomic_DNA"/>
</dbReference>
<organism evidence="1 2">
    <name type="scientific">Moniliophthora roreri (strain MCA 2997)</name>
    <name type="common">Cocoa frosty pod rot fungus</name>
    <name type="synonym">Crinipellis roreri</name>
    <dbReference type="NCBI Taxonomy" id="1381753"/>
    <lineage>
        <taxon>Eukaryota</taxon>
        <taxon>Fungi</taxon>
        <taxon>Dikarya</taxon>
        <taxon>Basidiomycota</taxon>
        <taxon>Agaricomycotina</taxon>
        <taxon>Agaricomycetes</taxon>
        <taxon>Agaricomycetidae</taxon>
        <taxon>Agaricales</taxon>
        <taxon>Marasmiineae</taxon>
        <taxon>Marasmiaceae</taxon>
        <taxon>Moniliophthora</taxon>
    </lineage>
</organism>
<evidence type="ECO:0000313" key="2">
    <source>
        <dbReference type="Proteomes" id="UP000017559"/>
    </source>
</evidence>
<reference evidence="1 2" key="1">
    <citation type="journal article" date="2014" name="BMC Genomics">
        <title>Genome and secretome analysis of the hemibiotrophic fungal pathogen, Moniliophthora roreri, which causes frosty pod rot disease of cacao: mechanisms of the biotrophic and necrotrophic phases.</title>
        <authorList>
            <person name="Meinhardt L.W."/>
            <person name="Costa G.G.L."/>
            <person name="Thomazella D.P.T."/>
            <person name="Teixeira P.J.P.L."/>
            <person name="Carazzolle M.F."/>
            <person name="Schuster S.C."/>
            <person name="Carlson J.E."/>
            <person name="Guiltinan M.J."/>
            <person name="Mieczkowski P."/>
            <person name="Farmer A."/>
            <person name="Ramaraj T."/>
            <person name="Crozier J."/>
            <person name="Davis R.E."/>
            <person name="Shao J."/>
            <person name="Melnick R.L."/>
            <person name="Pereira G.A.G."/>
            <person name="Bailey B.A."/>
        </authorList>
    </citation>
    <scope>NUCLEOTIDE SEQUENCE [LARGE SCALE GENOMIC DNA]</scope>
    <source>
        <strain evidence="1 2">MCA 2997</strain>
    </source>
</reference>
<dbReference type="Proteomes" id="UP000017559">
    <property type="component" value="Unassembled WGS sequence"/>
</dbReference>
<proteinExistence type="predicted"/>
<gene>
    <name evidence="1" type="ORF">Moror_15049</name>
</gene>
<protein>
    <submittedName>
        <fullName evidence="1">Uncharacterized protein</fullName>
    </submittedName>
</protein>
<comment type="caution">
    <text evidence="1">The sequence shown here is derived from an EMBL/GenBank/DDBJ whole genome shotgun (WGS) entry which is preliminary data.</text>
</comment>
<dbReference type="AlphaFoldDB" id="V2W8Z9"/>
<sequence>MSGISSVTPNRGVAGISEVCSYEQQLDISIVFLYQHLNIPLRGCRRVRRYTIAHRHNGDRPTESLSPNQAVDAQCSETFVGQGSG</sequence>
<dbReference type="HOGENOM" id="CLU_2513145_0_0_1"/>
<dbReference type="KEGG" id="mrr:Moror_15049"/>